<feature type="region of interest" description="Disordered" evidence="1">
    <location>
        <begin position="373"/>
        <end position="396"/>
    </location>
</feature>
<dbReference type="GeneID" id="42905966"/>
<dbReference type="RefSeq" id="YP_009722242.1">
    <property type="nucleotide sequence ID" value="NC_045397.1"/>
</dbReference>
<feature type="compositionally biased region" description="Gly residues" evidence="1">
    <location>
        <begin position="383"/>
        <end position="396"/>
    </location>
</feature>
<dbReference type="PANTHER" id="PTHR36181:SF4">
    <property type="entry name" value="LAGLIDADG ENDONUCLEASE"/>
    <property type="match status" value="1"/>
</dbReference>
<dbReference type="Pfam" id="PF00961">
    <property type="entry name" value="LAGLIDADG_1"/>
    <property type="match status" value="2"/>
</dbReference>
<accession>A0A650AFG3</accession>
<geneLocation type="mitochondrion" evidence="3"/>
<reference evidence="3" key="1">
    <citation type="submission" date="2019-02" db="EMBL/GenBank/DDBJ databases">
        <title>The largest mitochondrial genome of Morchella importuna (272.2 kb) among fungi reservoir of numerous mitochondrial ORFs, repeatitive sequences and nuclear genome horizontal transfer.</title>
        <authorList>
            <person name="Liu W."/>
            <person name="Bian Y."/>
        </authorList>
    </citation>
    <scope>NUCLEOTIDE SEQUENCE</scope>
</reference>
<dbReference type="GO" id="GO:0005739">
    <property type="term" value="C:mitochondrion"/>
    <property type="evidence" value="ECO:0007669"/>
    <property type="project" value="UniProtKB-ARBA"/>
</dbReference>
<dbReference type="InterPro" id="IPR004860">
    <property type="entry name" value="LAGLIDADG_dom"/>
</dbReference>
<dbReference type="InterPro" id="IPR027434">
    <property type="entry name" value="Homing_endonucl"/>
</dbReference>
<dbReference type="AlphaFoldDB" id="A0A650AFG3"/>
<evidence type="ECO:0000256" key="1">
    <source>
        <dbReference type="SAM" id="MobiDB-lite"/>
    </source>
</evidence>
<organism evidence="3">
    <name type="scientific">Morchella importuna</name>
    <dbReference type="NCBI Taxonomy" id="1174673"/>
    <lineage>
        <taxon>Eukaryota</taxon>
        <taxon>Fungi</taxon>
        <taxon>Dikarya</taxon>
        <taxon>Ascomycota</taxon>
        <taxon>Pezizomycotina</taxon>
        <taxon>Pezizomycetes</taxon>
        <taxon>Pezizales</taxon>
        <taxon>Morchellaceae</taxon>
        <taxon>Morchella</taxon>
    </lineage>
</organism>
<evidence type="ECO:0000259" key="2">
    <source>
        <dbReference type="Pfam" id="PF00961"/>
    </source>
</evidence>
<dbReference type="EMBL" id="MK527108">
    <property type="protein sequence ID" value="QGN66644.1"/>
    <property type="molecule type" value="Genomic_DNA"/>
</dbReference>
<name>A0A650AFG3_9PEZI</name>
<keyword evidence="3" id="KW-0496">Mitochondrion</keyword>
<dbReference type="Gene3D" id="3.10.28.10">
    <property type="entry name" value="Homing endonucleases"/>
    <property type="match status" value="2"/>
</dbReference>
<dbReference type="FunFam" id="3.10.28.10:FF:000010">
    <property type="entry name" value="LAGLIDADG homing endonuclease I-LtrII"/>
    <property type="match status" value="1"/>
</dbReference>
<dbReference type="PANTHER" id="PTHR36181">
    <property type="entry name" value="INTRON-ENCODED ENDONUCLEASE AI3-RELATED"/>
    <property type="match status" value="1"/>
</dbReference>
<feature type="domain" description="Homing endonuclease LAGLIDADG" evidence="2">
    <location>
        <begin position="83"/>
        <end position="181"/>
    </location>
</feature>
<dbReference type="SUPFAM" id="SSF55608">
    <property type="entry name" value="Homing endonucleases"/>
    <property type="match status" value="2"/>
</dbReference>
<gene>
    <name evidence="3" type="primary">orf396</name>
</gene>
<dbReference type="InterPro" id="IPR051289">
    <property type="entry name" value="LAGLIDADG_Endonuclease"/>
</dbReference>
<protein>
    <recommendedName>
        <fullName evidence="2">Homing endonuclease LAGLIDADG domain-containing protein</fullName>
    </recommendedName>
</protein>
<evidence type="ECO:0000313" key="3">
    <source>
        <dbReference type="EMBL" id="QGN66644.1"/>
    </source>
</evidence>
<feature type="domain" description="Homing endonuclease LAGLIDADG" evidence="2">
    <location>
        <begin position="242"/>
        <end position="352"/>
    </location>
</feature>
<sequence>MIEKEMEYRGSKSVTMLANNVTVKEQRVDGSWHNSCLRCTLMGFERNYQIKILSNQINKKRTYSSITTHEPLLHQSSINPWFLTGFTDAEGSFSILIQPNVNYKTNWRIKAIFSIGLHKKDTDLLEKIQSSWGVGKIHKHGKDSVQYRVESIKELQVIVDHFYKYPLISAKVGDFIQFKKAFDIIKSQEHLTQEGLLKLIGIKASLNLGLTSSLKEAFPNWEKVQFNKPEFIFSGIPDPNWIAGFSSGDGSFNIKTSSSTTNKLGSRVQLRFSIGLNIREKELIQYLVTYFNLGYSSIPKESESLNYVYLGKNSVSLQVVKHSHIMDIIIPFFEKYPIQGKKSLDFFDFKKVAEMLNNKEHLTSEGFNKILDIKASPSPPTEGRGGGRCSPPAGGR</sequence>
<dbReference type="GO" id="GO:0004519">
    <property type="term" value="F:endonuclease activity"/>
    <property type="evidence" value="ECO:0007669"/>
    <property type="project" value="InterPro"/>
</dbReference>
<proteinExistence type="predicted"/>